<dbReference type="PANTHER" id="PTHR11085">
    <property type="entry name" value="NAD-DEPENDENT PROTEIN DEACYLASE SIRTUIN-5, MITOCHONDRIAL-RELATED"/>
    <property type="match status" value="1"/>
</dbReference>
<dbReference type="Pfam" id="PF02146">
    <property type="entry name" value="SIR2"/>
    <property type="match status" value="1"/>
</dbReference>
<evidence type="ECO:0000256" key="2">
    <source>
        <dbReference type="ARBA" id="ARBA00022679"/>
    </source>
</evidence>
<dbReference type="GO" id="GO:0070403">
    <property type="term" value="F:NAD+ binding"/>
    <property type="evidence" value="ECO:0007669"/>
    <property type="project" value="InterPro"/>
</dbReference>
<proteinExistence type="predicted"/>
<dbReference type="InterPro" id="IPR029035">
    <property type="entry name" value="DHS-like_NAD/FAD-binding_dom"/>
</dbReference>
<gene>
    <name evidence="6" type="ORF">VPLFYP99_00205</name>
</gene>
<dbReference type="GO" id="GO:0017136">
    <property type="term" value="F:histone deacetylase activity, NAD-dependent"/>
    <property type="evidence" value="ECO:0007669"/>
    <property type="project" value="TreeGrafter"/>
</dbReference>
<evidence type="ECO:0000256" key="4">
    <source>
        <dbReference type="PROSITE-ProRule" id="PRU00236"/>
    </source>
</evidence>
<feature type="binding site" evidence="4">
    <location>
        <position position="141"/>
    </location>
    <ligand>
        <name>Zn(2+)</name>
        <dbReference type="ChEBI" id="CHEBI:29105"/>
    </ligand>
</feature>
<keyword evidence="3" id="KW-0520">NAD</keyword>
<dbReference type="EC" id="2.3.1.286" evidence="1"/>
<dbReference type="PROSITE" id="PS50305">
    <property type="entry name" value="SIRTUIN"/>
    <property type="match status" value="1"/>
</dbReference>
<dbReference type="InterPro" id="IPR026590">
    <property type="entry name" value="Ssirtuin_cat_dom"/>
</dbReference>
<evidence type="ECO:0000313" key="6">
    <source>
        <dbReference type="EMBL" id="VYU16811.1"/>
    </source>
</evidence>
<protein>
    <recommendedName>
        <fullName evidence="1">protein acetyllysine N-acetyltransferase</fullName>
        <ecNumber evidence="1">2.3.1.286</ecNumber>
    </recommendedName>
</protein>
<name>A0A6N3CQ93_VEIPA</name>
<evidence type="ECO:0000256" key="1">
    <source>
        <dbReference type="ARBA" id="ARBA00012928"/>
    </source>
</evidence>
<feature type="domain" description="Deacetylase sirtuin-type" evidence="5">
    <location>
        <begin position="4"/>
        <end position="283"/>
    </location>
</feature>
<dbReference type="PANTHER" id="PTHR11085:SF10">
    <property type="entry name" value="NAD-DEPENDENT PROTEIN DEACYLASE SIRTUIN-5, MITOCHONDRIAL-RELATED"/>
    <property type="match status" value="1"/>
</dbReference>
<keyword evidence="4" id="KW-0862">Zinc</keyword>
<evidence type="ECO:0000256" key="3">
    <source>
        <dbReference type="ARBA" id="ARBA00023027"/>
    </source>
</evidence>
<dbReference type="GO" id="GO:0046872">
    <property type="term" value="F:metal ion binding"/>
    <property type="evidence" value="ECO:0007669"/>
    <property type="project" value="UniProtKB-KW"/>
</dbReference>
<comment type="caution">
    <text evidence="4">Lacks conserved residue(s) required for the propagation of feature annotation.</text>
</comment>
<dbReference type="EMBL" id="CACRUG010000011">
    <property type="protein sequence ID" value="VYU16811.1"/>
    <property type="molecule type" value="Genomic_DNA"/>
</dbReference>
<reference evidence="6" key="1">
    <citation type="submission" date="2019-11" db="EMBL/GenBank/DDBJ databases">
        <authorList>
            <person name="Feng L."/>
        </authorList>
    </citation>
    <scope>NUCLEOTIDE SEQUENCE</scope>
    <source>
        <strain evidence="6">VparvulaLFYP99</strain>
    </source>
</reference>
<dbReference type="InterPro" id="IPR003000">
    <property type="entry name" value="Sirtuin"/>
</dbReference>
<feature type="binding site" evidence="4">
    <location>
        <position position="179"/>
    </location>
    <ligand>
        <name>Zn(2+)</name>
        <dbReference type="ChEBI" id="CHEBI:29105"/>
    </ligand>
</feature>
<keyword evidence="4" id="KW-0479">Metal-binding</keyword>
<keyword evidence="2" id="KW-0808">Transferase</keyword>
<dbReference type="SUPFAM" id="SSF52467">
    <property type="entry name" value="DHS-like NAD/FAD-binding domain"/>
    <property type="match status" value="1"/>
</dbReference>
<feature type="binding site" evidence="4">
    <location>
        <position position="145"/>
    </location>
    <ligand>
        <name>Zn(2+)</name>
        <dbReference type="ChEBI" id="CHEBI:29105"/>
    </ligand>
</feature>
<feature type="binding site" evidence="4">
    <location>
        <position position="176"/>
    </location>
    <ligand>
        <name>Zn(2+)</name>
        <dbReference type="ChEBI" id="CHEBI:29105"/>
    </ligand>
</feature>
<accession>A0A6N3CQ93</accession>
<organism evidence="6">
    <name type="scientific">Veillonella parvula</name>
    <name type="common">Staphylococcus parvulus</name>
    <dbReference type="NCBI Taxonomy" id="29466"/>
    <lineage>
        <taxon>Bacteria</taxon>
        <taxon>Bacillati</taxon>
        <taxon>Bacillota</taxon>
        <taxon>Negativicutes</taxon>
        <taxon>Veillonellales</taxon>
        <taxon>Veillonellaceae</taxon>
        <taxon>Veillonella</taxon>
    </lineage>
</organism>
<dbReference type="InterPro" id="IPR050134">
    <property type="entry name" value="NAD-dep_sirtuin_deacylases"/>
</dbReference>
<dbReference type="RefSeq" id="WP_156697491.1">
    <property type="nucleotide sequence ID" value="NZ_CACRUG010000011.1"/>
</dbReference>
<dbReference type="Gene3D" id="3.40.50.1220">
    <property type="entry name" value="TPP-binding domain"/>
    <property type="match status" value="1"/>
</dbReference>
<evidence type="ECO:0000259" key="5">
    <source>
        <dbReference type="PROSITE" id="PS50305"/>
    </source>
</evidence>
<dbReference type="AlphaFoldDB" id="A0A6N3CQ93"/>
<sequence length="283" mass="33144">MTSTTNYWDNIHRVKEAINNADALLVGVGAGMSTAAGFTYSGERFHKYFDDFYKKYGITDMYSGGFYNYESLEEYWAFFSRLTYYNRYDIQVGEPYLQLMKLLEGKNYFVITTNVDHQMQLAGVDKNKFYYMQGDYGLWQCSEPCHQKTYDNKEQVQRMVDEQRDMKIPTYLIPHCPKCGRPMTMNLRIDSTFVQDEGWYAAQKGYTAFVEKHKDKPIVLLELGVGFNTPMIIKYPFMRMADDNIDALYVLINMEKQTIPFEIQHNTIAFNDDILKVLNDLLS</sequence>